<gene>
    <name evidence="1" type="ORF">C1645_677424</name>
</gene>
<dbReference type="STRING" id="658196.A0A397T1A8"/>
<proteinExistence type="predicted"/>
<reference evidence="1 2" key="1">
    <citation type="submission" date="2018-06" db="EMBL/GenBank/DDBJ databases">
        <title>Comparative genomics reveals the genomic features of Rhizophagus irregularis, R. cerebriforme, R. diaphanum and Gigaspora rosea, and their symbiotic lifestyle signature.</title>
        <authorList>
            <person name="Morin E."/>
            <person name="San Clemente H."/>
            <person name="Chen E.C.H."/>
            <person name="De La Providencia I."/>
            <person name="Hainaut M."/>
            <person name="Kuo A."/>
            <person name="Kohler A."/>
            <person name="Murat C."/>
            <person name="Tang N."/>
            <person name="Roy S."/>
            <person name="Loubradou J."/>
            <person name="Henrissat B."/>
            <person name="Grigoriev I.V."/>
            <person name="Corradi N."/>
            <person name="Roux C."/>
            <person name="Martin F.M."/>
        </authorList>
    </citation>
    <scope>NUCLEOTIDE SEQUENCE [LARGE SCALE GENOMIC DNA]</scope>
    <source>
        <strain evidence="1 2">DAOM 227022</strain>
    </source>
</reference>
<comment type="caution">
    <text evidence="1">The sequence shown here is derived from an EMBL/GenBank/DDBJ whole genome shotgun (WGS) entry which is preliminary data.</text>
</comment>
<organism evidence="1 2">
    <name type="scientific">Glomus cerebriforme</name>
    <dbReference type="NCBI Taxonomy" id="658196"/>
    <lineage>
        <taxon>Eukaryota</taxon>
        <taxon>Fungi</taxon>
        <taxon>Fungi incertae sedis</taxon>
        <taxon>Mucoromycota</taxon>
        <taxon>Glomeromycotina</taxon>
        <taxon>Glomeromycetes</taxon>
        <taxon>Glomerales</taxon>
        <taxon>Glomeraceae</taxon>
        <taxon>Glomus</taxon>
    </lineage>
</organism>
<evidence type="ECO:0008006" key="3">
    <source>
        <dbReference type="Google" id="ProtNLM"/>
    </source>
</evidence>
<dbReference type="OrthoDB" id="2288491at2759"/>
<keyword evidence="2" id="KW-1185">Reference proteome</keyword>
<dbReference type="AlphaFoldDB" id="A0A397T1A8"/>
<protein>
    <recommendedName>
        <fullName evidence="3">Reverse transcriptase domain-containing protein</fullName>
    </recommendedName>
</protein>
<feature type="non-terminal residue" evidence="1">
    <location>
        <position position="106"/>
    </location>
</feature>
<dbReference type="Proteomes" id="UP000265703">
    <property type="component" value="Unassembled WGS sequence"/>
</dbReference>
<accession>A0A397T1A8</accession>
<feature type="non-terminal residue" evidence="1">
    <location>
        <position position="1"/>
    </location>
</feature>
<dbReference type="EMBL" id="QKYT01000244">
    <property type="protein sequence ID" value="RIA88834.1"/>
    <property type="molecule type" value="Genomic_DNA"/>
</dbReference>
<sequence>NNLLPEITIDELNNTLRLCPNNKAPGKSQIRYEDIKNLHPIILTHILYLYNQILKFQIFPSAWSQALIFPIPKPKAFNGLLNNTRPITLLETSRKLFVKILTSRLN</sequence>
<evidence type="ECO:0000313" key="2">
    <source>
        <dbReference type="Proteomes" id="UP000265703"/>
    </source>
</evidence>
<name>A0A397T1A8_9GLOM</name>
<dbReference type="PANTHER" id="PTHR19446">
    <property type="entry name" value="REVERSE TRANSCRIPTASES"/>
    <property type="match status" value="1"/>
</dbReference>
<evidence type="ECO:0000313" key="1">
    <source>
        <dbReference type="EMBL" id="RIA88834.1"/>
    </source>
</evidence>